<name>A0AAV7QS47_PLEWA</name>
<keyword evidence="2" id="KW-1185">Reference proteome</keyword>
<proteinExistence type="predicted"/>
<gene>
    <name evidence="1" type="ORF">NDU88_008553</name>
</gene>
<accession>A0AAV7QS47</accession>
<sequence length="80" mass="8449">MMTGVWPANITAGRDPRKFRQAPPGLPQSNAIAATLLHFWDGNAVLDDLPLQLHGCLMGGLPAETRCADCTGGSMADEAE</sequence>
<evidence type="ECO:0000313" key="2">
    <source>
        <dbReference type="Proteomes" id="UP001066276"/>
    </source>
</evidence>
<dbReference type="AlphaFoldDB" id="A0AAV7QS47"/>
<reference evidence="1" key="1">
    <citation type="journal article" date="2022" name="bioRxiv">
        <title>Sequencing and chromosome-scale assembly of the giantPleurodeles waltlgenome.</title>
        <authorList>
            <person name="Brown T."/>
            <person name="Elewa A."/>
            <person name="Iarovenko S."/>
            <person name="Subramanian E."/>
            <person name="Araus A.J."/>
            <person name="Petzold A."/>
            <person name="Susuki M."/>
            <person name="Suzuki K.-i.T."/>
            <person name="Hayashi T."/>
            <person name="Toyoda A."/>
            <person name="Oliveira C."/>
            <person name="Osipova E."/>
            <person name="Leigh N.D."/>
            <person name="Simon A."/>
            <person name="Yun M.H."/>
        </authorList>
    </citation>
    <scope>NUCLEOTIDE SEQUENCE</scope>
    <source>
        <strain evidence="1">20211129_DDA</strain>
        <tissue evidence="1">Liver</tissue>
    </source>
</reference>
<organism evidence="1 2">
    <name type="scientific">Pleurodeles waltl</name>
    <name type="common">Iberian ribbed newt</name>
    <dbReference type="NCBI Taxonomy" id="8319"/>
    <lineage>
        <taxon>Eukaryota</taxon>
        <taxon>Metazoa</taxon>
        <taxon>Chordata</taxon>
        <taxon>Craniata</taxon>
        <taxon>Vertebrata</taxon>
        <taxon>Euteleostomi</taxon>
        <taxon>Amphibia</taxon>
        <taxon>Batrachia</taxon>
        <taxon>Caudata</taxon>
        <taxon>Salamandroidea</taxon>
        <taxon>Salamandridae</taxon>
        <taxon>Pleurodelinae</taxon>
        <taxon>Pleurodeles</taxon>
    </lineage>
</organism>
<dbReference type="Proteomes" id="UP001066276">
    <property type="component" value="Chromosome 6"/>
</dbReference>
<evidence type="ECO:0000313" key="1">
    <source>
        <dbReference type="EMBL" id="KAJ1142226.1"/>
    </source>
</evidence>
<dbReference type="EMBL" id="JANPWB010000010">
    <property type="protein sequence ID" value="KAJ1142226.1"/>
    <property type="molecule type" value="Genomic_DNA"/>
</dbReference>
<comment type="caution">
    <text evidence="1">The sequence shown here is derived from an EMBL/GenBank/DDBJ whole genome shotgun (WGS) entry which is preliminary data.</text>
</comment>
<protein>
    <submittedName>
        <fullName evidence="1">Uncharacterized protein</fullName>
    </submittedName>
</protein>